<dbReference type="GO" id="GO:0008263">
    <property type="term" value="F:pyrimidine-specific mismatch base pair DNA N-glycosylase activity"/>
    <property type="evidence" value="ECO:0007669"/>
    <property type="project" value="TreeGrafter"/>
</dbReference>
<dbReference type="InterPro" id="IPR015637">
    <property type="entry name" value="MUG/TDG"/>
</dbReference>
<dbReference type="CDD" id="cd10028">
    <property type="entry name" value="UDG-F2_TDG_MUG"/>
    <property type="match status" value="1"/>
</dbReference>
<evidence type="ECO:0000256" key="1">
    <source>
        <dbReference type="ARBA" id="ARBA00022763"/>
    </source>
</evidence>
<evidence type="ECO:0000256" key="2">
    <source>
        <dbReference type="ARBA" id="ARBA00022801"/>
    </source>
</evidence>
<dbReference type="Gene3D" id="3.40.470.10">
    <property type="entry name" value="Uracil-DNA glycosylase-like domain"/>
    <property type="match status" value="1"/>
</dbReference>
<keyword evidence="2" id="KW-0378">Hydrolase</keyword>
<evidence type="ECO:0000313" key="7">
    <source>
        <dbReference type="Proteomes" id="UP000189580"/>
    </source>
</evidence>
<dbReference type="GO" id="GO:0006285">
    <property type="term" value="P:base-excision repair, AP site formation"/>
    <property type="evidence" value="ECO:0007669"/>
    <property type="project" value="InterPro"/>
</dbReference>
<evidence type="ECO:0000256" key="4">
    <source>
        <dbReference type="SAM" id="MobiDB-lite"/>
    </source>
</evidence>
<dbReference type="RefSeq" id="XP_018735814.1">
    <property type="nucleotide sequence ID" value="XM_018878519.1"/>
</dbReference>
<dbReference type="Proteomes" id="UP000189580">
    <property type="component" value="Chromosome a"/>
</dbReference>
<proteinExistence type="predicted"/>
<evidence type="ECO:0000313" key="6">
    <source>
        <dbReference type="EMBL" id="ANB13337.1"/>
    </source>
</evidence>
<organism evidence="6 7">
    <name type="scientific">Sugiyamaella lignohabitans</name>
    <dbReference type="NCBI Taxonomy" id="796027"/>
    <lineage>
        <taxon>Eukaryota</taxon>
        <taxon>Fungi</taxon>
        <taxon>Dikarya</taxon>
        <taxon>Ascomycota</taxon>
        <taxon>Saccharomycotina</taxon>
        <taxon>Dipodascomycetes</taxon>
        <taxon>Dipodascales</taxon>
        <taxon>Trichomonascaceae</taxon>
        <taxon>Sugiyamaella</taxon>
    </lineage>
</organism>
<keyword evidence="7" id="KW-1185">Reference proteome</keyword>
<dbReference type="AlphaFoldDB" id="A0A161HK84"/>
<feature type="domain" description="Uracil-DNA glycosylase-like" evidence="5">
    <location>
        <begin position="111"/>
        <end position="273"/>
    </location>
</feature>
<dbReference type="PANTHER" id="PTHR12159">
    <property type="entry name" value="G/T AND G/U MISMATCH-SPECIFIC DNA GLYCOSYLASE"/>
    <property type="match status" value="1"/>
</dbReference>
<sequence>MTVLSFGNSLKQFGFKKEAEEEENGILIEDNKTKEAVTVCKVKGEEPPENQLPPSRSPVRSPKKIKRSIAESINDQVSDPSLKATSPRSRSKRDEKLILDEIKDKRLVPLLRPGLRCVFVGFNPGTESALKGHYYAHRSNLFWKLIYESGCVNRPVTYIDDTLLPDEFDIGFTDLVGRPTPGIKQLSGQEMIQGAPILEQKIAKHKPYYVCLVGKGIWEAVYRYKRGNKLPESFQWGLQAEKLGGSNIYVVPSTSGLAASISRETKLKVWKVLAGLINDPVVTASLVSSEPGTCDETNNDKSSLK</sequence>
<dbReference type="InterPro" id="IPR005122">
    <property type="entry name" value="Uracil-DNA_glycosylase-like"/>
</dbReference>
<keyword evidence="3" id="KW-0234">DNA repair</keyword>
<reference evidence="6 7" key="1">
    <citation type="submission" date="2016-02" db="EMBL/GenBank/DDBJ databases">
        <title>Complete genome sequence and transcriptome regulation of the pentose utilising yeast Sugiyamaella lignohabitans.</title>
        <authorList>
            <person name="Bellasio M."/>
            <person name="Peymann A."/>
            <person name="Valli M."/>
            <person name="Sipitzky M."/>
            <person name="Graf A."/>
            <person name="Sauer M."/>
            <person name="Marx H."/>
            <person name="Mattanovich D."/>
        </authorList>
    </citation>
    <scope>NUCLEOTIDE SEQUENCE [LARGE SCALE GENOMIC DNA]</scope>
    <source>
        <strain evidence="6 7">CBS 10342</strain>
    </source>
</reference>
<dbReference type="KEGG" id="slb:AWJ20_1623"/>
<dbReference type="Pfam" id="PF03167">
    <property type="entry name" value="UDG"/>
    <property type="match status" value="1"/>
</dbReference>
<evidence type="ECO:0000259" key="5">
    <source>
        <dbReference type="Pfam" id="PF03167"/>
    </source>
</evidence>
<evidence type="ECO:0000256" key="3">
    <source>
        <dbReference type="ARBA" id="ARBA00023204"/>
    </source>
</evidence>
<gene>
    <name evidence="6" type="ORF">AWJ20_1623</name>
</gene>
<protein>
    <recommendedName>
        <fullName evidence="5">Uracil-DNA glycosylase-like domain-containing protein</fullName>
    </recommendedName>
</protein>
<dbReference type="SUPFAM" id="SSF52141">
    <property type="entry name" value="Uracil-DNA glycosylase-like"/>
    <property type="match status" value="1"/>
</dbReference>
<accession>A0A161HK84</accession>
<dbReference type="GO" id="GO:0004844">
    <property type="term" value="F:uracil DNA N-glycosylase activity"/>
    <property type="evidence" value="ECO:0007669"/>
    <property type="project" value="TreeGrafter"/>
</dbReference>
<dbReference type="GeneID" id="30033446"/>
<feature type="region of interest" description="Disordered" evidence="4">
    <location>
        <begin position="43"/>
        <end position="65"/>
    </location>
</feature>
<dbReference type="EMBL" id="CP014501">
    <property type="protein sequence ID" value="ANB13337.1"/>
    <property type="molecule type" value="Genomic_DNA"/>
</dbReference>
<dbReference type="InterPro" id="IPR036895">
    <property type="entry name" value="Uracil-DNA_glycosylase-like_sf"/>
</dbReference>
<dbReference type="OrthoDB" id="565731at2759"/>
<name>A0A161HK84_9ASCO</name>
<keyword evidence="1" id="KW-0227">DNA damage</keyword>
<dbReference type="PANTHER" id="PTHR12159:SF9">
    <property type="entry name" value="G_T MISMATCH-SPECIFIC THYMINE DNA GLYCOSYLASE"/>
    <property type="match status" value="1"/>
</dbReference>